<dbReference type="Gene3D" id="3.20.20.60">
    <property type="entry name" value="Phosphoenolpyruvate-binding domains"/>
    <property type="match status" value="2"/>
</dbReference>
<keyword evidence="5" id="KW-0808">Transferase</keyword>
<dbReference type="GO" id="GO:0030955">
    <property type="term" value="F:potassium ion binding"/>
    <property type="evidence" value="ECO:0007669"/>
    <property type="project" value="InterPro"/>
</dbReference>
<gene>
    <name evidence="15" type="ORF">QRX60_40920</name>
</gene>
<dbReference type="InterPro" id="IPR015813">
    <property type="entry name" value="Pyrv/PenolPyrv_kinase-like_dom"/>
</dbReference>
<keyword evidence="8 15" id="KW-0418">Kinase</keyword>
<dbReference type="InterPro" id="IPR011037">
    <property type="entry name" value="Pyrv_Knase-like_insert_dom_sf"/>
</dbReference>
<keyword evidence="9" id="KW-0067">ATP-binding</keyword>
<evidence type="ECO:0000256" key="7">
    <source>
        <dbReference type="ARBA" id="ARBA00022741"/>
    </source>
</evidence>
<dbReference type="EC" id="2.7.1.40" evidence="4"/>
<evidence type="ECO:0000256" key="8">
    <source>
        <dbReference type="ARBA" id="ARBA00022777"/>
    </source>
</evidence>
<comment type="cofactor">
    <cofactor evidence="1">
        <name>K(+)</name>
        <dbReference type="ChEBI" id="CHEBI:29103"/>
    </cofactor>
</comment>
<dbReference type="InterPro" id="IPR001697">
    <property type="entry name" value="Pyr_Knase"/>
</dbReference>
<comment type="pathway">
    <text evidence="2">Carbohydrate degradation; glycolysis; pyruvate from D-glyceraldehyde 3-phosphate: step 5/5.</text>
</comment>
<dbReference type="InterPro" id="IPR040442">
    <property type="entry name" value="Pyrv_kinase-like_dom_sf"/>
</dbReference>
<keyword evidence="7" id="KW-0547">Nucleotide-binding</keyword>
<dbReference type="InterPro" id="IPR015806">
    <property type="entry name" value="Pyrv_Knase_insert_dom_sf"/>
</dbReference>
<dbReference type="Pfam" id="PF00224">
    <property type="entry name" value="PK"/>
    <property type="match status" value="2"/>
</dbReference>
<evidence type="ECO:0000256" key="9">
    <source>
        <dbReference type="ARBA" id="ARBA00022840"/>
    </source>
</evidence>
<keyword evidence="16" id="KW-1185">Reference proteome</keyword>
<protein>
    <recommendedName>
        <fullName evidence="4">pyruvate kinase</fullName>
        <ecNumber evidence="4">2.7.1.40</ecNumber>
    </recommendedName>
</protein>
<feature type="domain" description="Pyruvate kinase barrel" evidence="14">
    <location>
        <begin position="133"/>
        <end position="218"/>
    </location>
</feature>
<dbReference type="AlphaFoldDB" id="A0A9Y2NG25"/>
<evidence type="ECO:0000256" key="10">
    <source>
        <dbReference type="ARBA" id="ARBA00022842"/>
    </source>
</evidence>
<organism evidence="15 16">
    <name type="scientific">Amycolatopsis mongoliensis</name>
    <dbReference type="NCBI Taxonomy" id="715475"/>
    <lineage>
        <taxon>Bacteria</taxon>
        <taxon>Bacillati</taxon>
        <taxon>Actinomycetota</taxon>
        <taxon>Actinomycetes</taxon>
        <taxon>Pseudonocardiales</taxon>
        <taxon>Pseudonocardiaceae</taxon>
        <taxon>Amycolatopsis</taxon>
    </lineage>
</organism>
<accession>A0A9Y2NG25</accession>
<dbReference type="GO" id="GO:0004743">
    <property type="term" value="F:pyruvate kinase activity"/>
    <property type="evidence" value="ECO:0007669"/>
    <property type="project" value="UniProtKB-EC"/>
</dbReference>
<evidence type="ECO:0000256" key="13">
    <source>
        <dbReference type="SAM" id="MobiDB-lite"/>
    </source>
</evidence>
<dbReference type="NCBIfam" id="NF011314">
    <property type="entry name" value="PRK14725.1"/>
    <property type="match status" value="1"/>
</dbReference>
<keyword evidence="6" id="KW-0479">Metal-binding</keyword>
<dbReference type="GO" id="GO:0016301">
    <property type="term" value="F:kinase activity"/>
    <property type="evidence" value="ECO:0007669"/>
    <property type="project" value="UniProtKB-KW"/>
</dbReference>
<dbReference type="KEGG" id="amog:QRX60_40920"/>
<dbReference type="EMBL" id="CP127295">
    <property type="protein sequence ID" value="WIY00359.1"/>
    <property type="molecule type" value="Genomic_DNA"/>
</dbReference>
<sequence>MTKAPSASESSVIVEEIRQLFTVLTDAESYWAARVGEVAPGHAAGARNLTHYWAVRQLDLRDLQARLAEQGLSSLGRSEPHVHASLEAIFAAAVALAGDPEARKRPPRTEFITGPRSLRSNSTALLGPEPARRRTRVMVTLPAEAARDPTLTRALVGAGMDLARINCAHDGPEQWTAMIDHVRAAARDAGRPCRIAMDLAGPKLRTGPLLEGPRVVKLRPHRDQLGRPTAPAWCWLTPAGAPAPRPDARPIPIHAAELTTLQPGQGLRFRDARGAHRRLVIVSASPAGVLATTHHTAYLTTGTVVRARDGTEAEVGALPPVEQFLTLHEGDLLTLTRDCAPVAVQRPPRIGCTLPAVFDAARPGDPVLFDDGRIGGAVVDARADTVTVRIIDARDGGSRLRAGKGINLPRTELPVPALTEADRACLPFVCAHADLVQLSFVRTPGDVEDLLAELDRHGARELGVILKVETRQAFENLPELLLTAMRHPRTGVMIARGDLAVECGYERLAELQEEILWLCEAAHLPVVWATQVLDQLARTGRPSRAEITDAAMGVRAECVMLNKGPHIVDAVTTLDDILRRMADHHYKKNALLRPLRSWHPPG</sequence>
<dbReference type="SUPFAM" id="SSF50800">
    <property type="entry name" value="PK beta-barrel domain-like"/>
    <property type="match status" value="1"/>
</dbReference>
<dbReference type="SUPFAM" id="SSF51621">
    <property type="entry name" value="Phosphoenolpyruvate/pyruvate domain"/>
    <property type="match status" value="1"/>
</dbReference>
<dbReference type="InterPro" id="IPR015793">
    <property type="entry name" value="Pyrv_Knase_brl"/>
</dbReference>
<evidence type="ECO:0000256" key="5">
    <source>
        <dbReference type="ARBA" id="ARBA00022679"/>
    </source>
</evidence>
<evidence type="ECO:0000313" key="16">
    <source>
        <dbReference type="Proteomes" id="UP001239397"/>
    </source>
</evidence>
<keyword evidence="10" id="KW-0460">Magnesium</keyword>
<reference evidence="15 16" key="1">
    <citation type="submission" date="2023-06" db="EMBL/GenBank/DDBJ databases">
        <authorList>
            <person name="Oyuntsetseg B."/>
            <person name="Kim S.B."/>
        </authorList>
    </citation>
    <scope>NUCLEOTIDE SEQUENCE [LARGE SCALE GENOMIC DNA]</scope>
    <source>
        <strain evidence="15 16">4-36</strain>
    </source>
</reference>
<name>A0A9Y2NG25_9PSEU</name>
<dbReference type="GO" id="GO:0000287">
    <property type="term" value="F:magnesium ion binding"/>
    <property type="evidence" value="ECO:0007669"/>
    <property type="project" value="InterPro"/>
</dbReference>
<evidence type="ECO:0000259" key="14">
    <source>
        <dbReference type="Pfam" id="PF00224"/>
    </source>
</evidence>
<dbReference type="Proteomes" id="UP001239397">
    <property type="component" value="Chromosome"/>
</dbReference>
<feature type="domain" description="Pyruvate kinase barrel" evidence="14">
    <location>
        <begin position="309"/>
        <end position="562"/>
    </location>
</feature>
<keyword evidence="12 15" id="KW-0670">Pyruvate</keyword>
<evidence type="ECO:0000256" key="4">
    <source>
        <dbReference type="ARBA" id="ARBA00012142"/>
    </source>
</evidence>
<evidence type="ECO:0000256" key="2">
    <source>
        <dbReference type="ARBA" id="ARBA00004997"/>
    </source>
</evidence>
<evidence type="ECO:0000256" key="6">
    <source>
        <dbReference type="ARBA" id="ARBA00022723"/>
    </source>
</evidence>
<evidence type="ECO:0000256" key="1">
    <source>
        <dbReference type="ARBA" id="ARBA00001958"/>
    </source>
</evidence>
<dbReference type="RefSeq" id="WP_285996827.1">
    <property type="nucleotide sequence ID" value="NZ_CP127295.1"/>
</dbReference>
<evidence type="ECO:0000313" key="15">
    <source>
        <dbReference type="EMBL" id="WIY00359.1"/>
    </source>
</evidence>
<evidence type="ECO:0000256" key="11">
    <source>
        <dbReference type="ARBA" id="ARBA00023152"/>
    </source>
</evidence>
<proteinExistence type="inferred from homology"/>
<dbReference type="GO" id="GO:0005524">
    <property type="term" value="F:ATP binding"/>
    <property type="evidence" value="ECO:0007669"/>
    <property type="project" value="UniProtKB-KW"/>
</dbReference>
<dbReference type="PANTHER" id="PTHR11817">
    <property type="entry name" value="PYRUVATE KINASE"/>
    <property type="match status" value="1"/>
</dbReference>
<dbReference type="Gene3D" id="2.40.33.10">
    <property type="entry name" value="PK beta-barrel domain-like"/>
    <property type="match status" value="2"/>
</dbReference>
<feature type="region of interest" description="Disordered" evidence="13">
    <location>
        <begin position="102"/>
        <end position="125"/>
    </location>
</feature>
<evidence type="ECO:0000256" key="12">
    <source>
        <dbReference type="ARBA" id="ARBA00023317"/>
    </source>
</evidence>
<keyword evidence="11" id="KW-0324">Glycolysis</keyword>
<evidence type="ECO:0000256" key="3">
    <source>
        <dbReference type="ARBA" id="ARBA00008663"/>
    </source>
</evidence>
<comment type="similarity">
    <text evidence="3">Belongs to the pyruvate kinase family.</text>
</comment>